<dbReference type="InterPro" id="IPR052609">
    <property type="entry name" value="Ribosome_Biogenesis_Reg"/>
</dbReference>
<dbReference type="PANTHER" id="PTHR15682">
    <property type="entry name" value="UNHEALTHY RIBOSOME BIOGENESIS PROTEIN 2 HOMOLOG"/>
    <property type="match status" value="1"/>
</dbReference>
<keyword evidence="3" id="KW-1185">Reference proteome</keyword>
<proteinExistence type="predicted"/>
<evidence type="ECO:0000313" key="2">
    <source>
        <dbReference type="EMBL" id="KAG8444317.1"/>
    </source>
</evidence>
<evidence type="ECO:0000259" key="1">
    <source>
        <dbReference type="Pfam" id="PF10441"/>
    </source>
</evidence>
<sequence length="1362" mass="155725">QVLLDWVCHALTGNYSRKQDLKDDIEQKLWSFLDSILHSKKLQNLLKEGRSLNLRLSIAQVINKFFESSATQMEPKSGAGTVLSCCQGLLSTPAFAFLYTAKCELLVDLLSKLTVLACHCLRSEDPIILKLFEVLLMSLNQYIIIQRQQSNPNRTFDQVMQLFQHLLLLRHALSFKSWAKYDDSRKMIQSKSLLLKLQDFNFCEKEVQYTVIANSIPYIYKLFLDSYCKDGNQLLAKKLIYKNQLTAVPSWFNCLRRLILLNHMIIEPDLDALVLYALVDPDTLDVRVKKAQENLIGSLLEAYAKLRQLPKLFEDVLMVVCMPTTDGLKHSLFPLLSESFLELLFELPPNQILDVWAIIMEKCCSHILLDIKDDVNKSLKLISLSSLLHSLLFNMKSIDNNTPLPVIQHFQNLMFKMMDELIKPLLGLIKEHCIGTDSPVWIQKLCNATLLFIITWLEVNTAKTLNCSKYTCQFKKISIESKLFVEAWDFSPFLGDQCFWEKVLILAMLSDSSSKYYLGLLSVQKIKHCLLQIGFPNEKALCSFKAVASFVLHLRESLVIPQNSNYWEGSIITVNSDCFPVAHWHLIISNLIILHSYFSAKEIKNIADFLLETLLVEKAEKVNLSEITFENVSLSLLKSDIFAEMQVLQCAFITSIIKKCASILGTDNNVHDVLNLISMDGLNWYDGSFYPTKKGPEISFNSKSDLNENSSLCWKNMENAAQKLLSKTRFVNCGSLSDCLSDQIVDVITVIFAINPDSLTPLDQSRCFLLLLSLASDCSPRTLHLMINCYKTMAFLFTGKHSVSVFKLMYASDAVEIVMSSILKTNCSSLDEYAGTEKWLEFVDILKSYLESFFRLIVDRKQSVIINLEKITVFLLSCLPQALDTHWNSSVCQLFLLPIDTLCRVITHLLLEQHTNVCRSEKYSYLLKQVVLNMGTAVNQLLKISVKSPLLPSFLVSCMTNLLEAEKIHISIADVITKQIDTSMDKKELLNSALYQNVFFQILKELCYAENDIEFLKSSLHYLAKCVAVKDSLSQESTIVKIFTSVKRLLSAQWMNALITERVTEEISELFHQMAENCSYEEFYSMLNLALQWLDVHNLWKNYKEPFAGITVVKLFLSCTLNGDNSKLLWFSSPQIITSLVTLSKEASRNRLLLQSIVVPALEVMSLLLRQGEEFVTNPYHVTLCFDALLAVPLDHLKVEDYYSICLSIHEVLFSILQCHSKAMLKSLPSFLNSFYRLVTSVMHEGRQKGLKVAEFEVILKCVQLVARMYTHIAAKTEEFTVFSAFIVSQYINELQKVTLHCEVKKYLTEGIFHILDLCIDRDLTFLHTSLPVGVKEVFKDLYNEYMHHYKCKNQTDQKYTA</sequence>
<feature type="domain" description="Nucleolar 27S pre-rRNA processing Urb2/Npa2 C-terminal" evidence="1">
    <location>
        <begin position="1161"/>
        <end position="1354"/>
    </location>
</feature>
<protein>
    <recommendedName>
        <fullName evidence="1">Nucleolar 27S pre-rRNA processing Urb2/Npa2 C-terminal domain-containing protein</fullName>
    </recommendedName>
</protein>
<dbReference type="Pfam" id="PF10441">
    <property type="entry name" value="Urb2"/>
    <property type="match status" value="1"/>
</dbReference>
<comment type="caution">
    <text evidence="2">The sequence shown here is derived from an EMBL/GenBank/DDBJ whole genome shotgun (WGS) entry which is preliminary data.</text>
</comment>
<evidence type="ECO:0000313" key="3">
    <source>
        <dbReference type="Proteomes" id="UP000812440"/>
    </source>
</evidence>
<organism evidence="2 3">
    <name type="scientific">Hymenochirus boettgeri</name>
    <name type="common">Congo dwarf clawed frog</name>
    <dbReference type="NCBI Taxonomy" id="247094"/>
    <lineage>
        <taxon>Eukaryota</taxon>
        <taxon>Metazoa</taxon>
        <taxon>Chordata</taxon>
        <taxon>Craniata</taxon>
        <taxon>Vertebrata</taxon>
        <taxon>Euteleostomi</taxon>
        <taxon>Amphibia</taxon>
        <taxon>Batrachia</taxon>
        <taxon>Anura</taxon>
        <taxon>Pipoidea</taxon>
        <taxon>Pipidae</taxon>
        <taxon>Pipinae</taxon>
        <taxon>Hymenochirus</taxon>
    </lineage>
</organism>
<dbReference type="InterPro" id="IPR018849">
    <property type="entry name" value="Urb2/Npa2_C"/>
</dbReference>
<dbReference type="GO" id="GO:0005730">
    <property type="term" value="C:nucleolus"/>
    <property type="evidence" value="ECO:0007669"/>
    <property type="project" value="TreeGrafter"/>
</dbReference>
<reference evidence="2" key="1">
    <citation type="thesis" date="2020" institute="ProQuest LLC" country="789 East Eisenhower Parkway, Ann Arbor, MI, USA">
        <title>Comparative Genomics and Chromosome Evolution.</title>
        <authorList>
            <person name="Mudd A.B."/>
        </authorList>
    </citation>
    <scope>NUCLEOTIDE SEQUENCE</scope>
    <source>
        <strain evidence="2">Female2</strain>
        <tissue evidence="2">Blood</tissue>
    </source>
</reference>
<accession>A0A8T2JLG5</accession>
<dbReference type="PANTHER" id="PTHR15682:SF2">
    <property type="entry name" value="UNHEALTHY RIBOSOME BIOGENESIS PROTEIN 2 HOMOLOG"/>
    <property type="match status" value="1"/>
</dbReference>
<gene>
    <name evidence="2" type="ORF">GDO86_009486</name>
</gene>
<dbReference type="OrthoDB" id="9906800at2759"/>
<feature type="non-terminal residue" evidence="2">
    <location>
        <position position="1362"/>
    </location>
</feature>
<dbReference type="EMBL" id="JAACNH010000004">
    <property type="protein sequence ID" value="KAG8444317.1"/>
    <property type="molecule type" value="Genomic_DNA"/>
</dbReference>
<dbReference type="Proteomes" id="UP000812440">
    <property type="component" value="Chromosome 5"/>
</dbReference>
<dbReference type="GO" id="GO:0042254">
    <property type="term" value="P:ribosome biogenesis"/>
    <property type="evidence" value="ECO:0007669"/>
    <property type="project" value="TreeGrafter"/>
</dbReference>
<name>A0A8T2JLG5_9PIPI</name>